<dbReference type="InterPro" id="IPR027417">
    <property type="entry name" value="P-loop_NTPase"/>
</dbReference>
<dbReference type="EMBL" id="ASPP01009667">
    <property type="protein sequence ID" value="ETO23846.1"/>
    <property type="molecule type" value="Genomic_DNA"/>
</dbReference>
<evidence type="ECO:0000256" key="3">
    <source>
        <dbReference type="SAM" id="Phobius"/>
    </source>
</evidence>
<accession>X6ND10</accession>
<dbReference type="Proteomes" id="UP000023152">
    <property type="component" value="Unassembled WGS sequence"/>
</dbReference>
<name>X6ND10_RETFI</name>
<comment type="caution">
    <text evidence="4">The sequence shown here is derived from an EMBL/GenBank/DDBJ whole genome shotgun (WGS) entry which is preliminary data.</text>
</comment>
<feature type="coiled-coil region" evidence="1">
    <location>
        <begin position="358"/>
        <end position="410"/>
    </location>
</feature>
<feature type="compositionally biased region" description="Basic and acidic residues" evidence="2">
    <location>
        <begin position="140"/>
        <end position="153"/>
    </location>
</feature>
<feature type="compositionally biased region" description="Basic and acidic residues" evidence="2">
    <location>
        <begin position="84"/>
        <end position="122"/>
    </location>
</feature>
<sequence>MKNKSIQNLFLKSKSIELFISPFDITILLFMNSVSGSYGIHCQFVLSPFSKEHLKKFYLLNFLIMSDEELQRGERKPKEKNKRSREASIQDQDESGRRKFEYIRKEDRKTVRKEAEREKDGTNEPPNKKRKTISTEDQLELERLKDQNEKEEYESRLRKKKLEEKMATLKKENKWTEDQAEEVKRQTMLYKSNELREEADKNIMFGEARRISRQKYLKERVLKQTQLKERELQDNRTMFSKGELTEEEKKGMELDEIIYSNAKKSIEIREDDTKGGFYIAGESVDWNETPRIDKEKHAEILQKRYENDGIDRTDQVRQIWVFALKFFFAIFNYKLSPFFFFCFLYKKKKKQFWEEQRLEQAYQKNDGWEEKAEKEKETYEPLLQDQIVFIMDAMEKGKDLESELKEALESSEKTSLKQKEQTIAEQRKNLPIFKDKEKIIDALKQFQTLIVVAETGSFVYLFM</sequence>
<proteinExistence type="predicted"/>
<keyword evidence="1" id="KW-0175">Coiled coil</keyword>
<protein>
    <submittedName>
        <fullName evidence="4">Uncharacterized protein</fullName>
    </submittedName>
</protein>
<feature type="transmembrane region" description="Helical" evidence="3">
    <location>
        <begin position="319"/>
        <end position="345"/>
    </location>
</feature>
<keyword evidence="5" id="KW-1185">Reference proteome</keyword>
<evidence type="ECO:0000256" key="1">
    <source>
        <dbReference type="SAM" id="Coils"/>
    </source>
</evidence>
<reference evidence="4 5" key="1">
    <citation type="journal article" date="2013" name="Curr. Biol.">
        <title>The Genome of the Foraminiferan Reticulomyxa filosa.</title>
        <authorList>
            <person name="Glockner G."/>
            <person name="Hulsmann N."/>
            <person name="Schleicher M."/>
            <person name="Noegel A.A."/>
            <person name="Eichinger L."/>
            <person name="Gallinger C."/>
            <person name="Pawlowski J."/>
            <person name="Sierra R."/>
            <person name="Euteneuer U."/>
            <person name="Pillet L."/>
            <person name="Moustafa A."/>
            <person name="Platzer M."/>
            <person name="Groth M."/>
            <person name="Szafranski K."/>
            <person name="Schliwa M."/>
        </authorList>
    </citation>
    <scope>NUCLEOTIDE SEQUENCE [LARGE SCALE GENOMIC DNA]</scope>
</reference>
<feature type="region of interest" description="Disordered" evidence="2">
    <location>
        <begin position="71"/>
        <end position="153"/>
    </location>
</feature>
<gene>
    <name evidence="4" type="ORF">RFI_13322</name>
</gene>
<dbReference type="AlphaFoldDB" id="X6ND10"/>
<keyword evidence="3" id="KW-0812">Transmembrane</keyword>
<dbReference type="Gene3D" id="3.40.50.300">
    <property type="entry name" value="P-loop containing nucleotide triphosphate hydrolases"/>
    <property type="match status" value="1"/>
</dbReference>
<evidence type="ECO:0000313" key="5">
    <source>
        <dbReference type="Proteomes" id="UP000023152"/>
    </source>
</evidence>
<evidence type="ECO:0000313" key="4">
    <source>
        <dbReference type="EMBL" id="ETO23846.1"/>
    </source>
</evidence>
<evidence type="ECO:0000256" key="2">
    <source>
        <dbReference type="SAM" id="MobiDB-lite"/>
    </source>
</evidence>
<keyword evidence="3" id="KW-1133">Transmembrane helix</keyword>
<keyword evidence="3" id="KW-0472">Membrane</keyword>
<organism evidence="4 5">
    <name type="scientific">Reticulomyxa filosa</name>
    <dbReference type="NCBI Taxonomy" id="46433"/>
    <lineage>
        <taxon>Eukaryota</taxon>
        <taxon>Sar</taxon>
        <taxon>Rhizaria</taxon>
        <taxon>Retaria</taxon>
        <taxon>Foraminifera</taxon>
        <taxon>Monothalamids</taxon>
        <taxon>Reticulomyxidae</taxon>
        <taxon>Reticulomyxa</taxon>
    </lineage>
</organism>